<sequence length="220" mass="24129">MVFLRGKQFQVLLLRYLDIDAETVGIKPCLIHQFAAGTGNAFQMDISVETMDSAEVLGNAHQTFHRVIGITHHPTAQEKPFDIVAAIELHGEVYKLGHRQRGTRQVVAAAVDAVGAVVDAIIGKHHFEQGDTTAVLGKTMADAPATHSVPQHACLAGAHRTTGGARDVILCRLCQYLQFIENVFIHNTCVKSSNNTFQKQKRPPVVAVFRSIKYAFFLTS</sequence>
<reference evidence="1" key="2">
    <citation type="submission" date="2013-11" db="EMBL/GenBank/DDBJ databases">
        <title>Draft genome sequence of Bacteroides uniformis (ATCC 8492).</title>
        <authorList>
            <person name="Sudarsanam P."/>
            <person name="Ley R."/>
            <person name="Guruge J."/>
            <person name="Turnbaugh P.J."/>
            <person name="Mahowald M."/>
            <person name="Liep D."/>
            <person name="Gordon J."/>
        </authorList>
    </citation>
    <scope>NUCLEOTIDE SEQUENCE</scope>
    <source>
        <strain evidence="1">ATCC 8492</strain>
    </source>
</reference>
<dbReference type="EMBL" id="AAYH02000039">
    <property type="protein sequence ID" value="EDO55188.1"/>
    <property type="molecule type" value="Genomic_DNA"/>
</dbReference>
<protein>
    <submittedName>
        <fullName evidence="1">Uncharacterized protein</fullName>
    </submittedName>
</protein>
<evidence type="ECO:0000313" key="2">
    <source>
        <dbReference type="Proteomes" id="UP000004110"/>
    </source>
</evidence>
<dbReference type="Proteomes" id="UP000004110">
    <property type="component" value="Unassembled WGS sequence"/>
</dbReference>
<reference evidence="1" key="1">
    <citation type="submission" date="2007-06" db="EMBL/GenBank/DDBJ databases">
        <authorList>
            <person name="Fulton L."/>
            <person name="Clifton S."/>
            <person name="Fulton B."/>
            <person name="Xu J."/>
            <person name="Minx P."/>
            <person name="Pepin K.H."/>
            <person name="Johnson M."/>
            <person name="Thiruvilangam P."/>
            <person name="Bhonagiri V."/>
            <person name="Nash W.E."/>
            <person name="Mardis E.R."/>
            <person name="Wilson R.K."/>
        </authorList>
    </citation>
    <scope>NUCLEOTIDE SEQUENCE [LARGE SCALE GENOMIC DNA]</scope>
    <source>
        <strain evidence="1">ATCC 8492</strain>
    </source>
</reference>
<comment type="caution">
    <text evidence="1">The sequence shown here is derived from an EMBL/GenBank/DDBJ whole genome shotgun (WGS) entry which is preliminary data.</text>
</comment>
<organism evidence="1 2">
    <name type="scientific">Bacteroides uniformis (strain ATCC 8492 / DSM 6597 / CCUG 4942 / CIP 103695 / JCM 5828 / KCTC 5204 / NCTC 13054 / VPI 0061)</name>
    <dbReference type="NCBI Taxonomy" id="411479"/>
    <lineage>
        <taxon>Bacteria</taxon>
        <taxon>Pseudomonadati</taxon>
        <taxon>Bacteroidota</taxon>
        <taxon>Bacteroidia</taxon>
        <taxon>Bacteroidales</taxon>
        <taxon>Bacteroidaceae</taxon>
        <taxon>Bacteroides</taxon>
    </lineage>
</organism>
<evidence type="ECO:0000313" key="1">
    <source>
        <dbReference type="EMBL" id="EDO55188.1"/>
    </source>
</evidence>
<keyword evidence="2" id="KW-1185">Reference proteome</keyword>
<proteinExistence type="predicted"/>
<name>A0ABC9NEK4_BACUC</name>
<dbReference type="AlphaFoldDB" id="A0ABC9NEK4"/>
<accession>A0ABC9NEK4</accession>
<gene>
    <name evidence="1" type="ORF">BACUNI_01278</name>
</gene>